<name>A0A0C9YUM3_9AGAM</name>
<reference evidence="2" key="2">
    <citation type="submission" date="2015-01" db="EMBL/GenBank/DDBJ databases">
        <title>Evolutionary Origins and Diversification of the Mycorrhizal Mutualists.</title>
        <authorList>
            <consortium name="DOE Joint Genome Institute"/>
            <consortium name="Mycorrhizal Genomics Consortium"/>
            <person name="Kohler A."/>
            <person name="Kuo A."/>
            <person name="Nagy L.G."/>
            <person name="Floudas D."/>
            <person name="Copeland A."/>
            <person name="Barry K.W."/>
            <person name="Cichocki N."/>
            <person name="Veneault-Fourrey C."/>
            <person name="LaButti K."/>
            <person name="Lindquist E.A."/>
            <person name="Lipzen A."/>
            <person name="Lundell T."/>
            <person name="Morin E."/>
            <person name="Murat C."/>
            <person name="Riley R."/>
            <person name="Ohm R."/>
            <person name="Sun H."/>
            <person name="Tunlid A."/>
            <person name="Henrissat B."/>
            <person name="Grigoriev I.V."/>
            <person name="Hibbett D.S."/>
            <person name="Martin F."/>
        </authorList>
    </citation>
    <scope>NUCLEOTIDE SEQUENCE [LARGE SCALE GENOMIC DNA]</scope>
    <source>
        <strain evidence="2">441</strain>
    </source>
</reference>
<evidence type="ECO:0000313" key="2">
    <source>
        <dbReference type="Proteomes" id="UP000054018"/>
    </source>
</evidence>
<evidence type="ECO:0000313" key="1">
    <source>
        <dbReference type="EMBL" id="KIK28735.1"/>
    </source>
</evidence>
<proteinExistence type="predicted"/>
<gene>
    <name evidence="1" type="ORF">PISMIDRAFT_672911</name>
</gene>
<dbReference type="Proteomes" id="UP000054018">
    <property type="component" value="Unassembled WGS sequence"/>
</dbReference>
<sequence length="59" mass="6437">MVNWLAFFHHSAPTGKCSCDPRNSMGIGGKQFPSELAEGLRVLCTSIVLRTLWSFALPG</sequence>
<accession>A0A0C9YUM3</accession>
<dbReference type="EMBL" id="KN833691">
    <property type="protein sequence ID" value="KIK28735.1"/>
    <property type="molecule type" value="Genomic_DNA"/>
</dbReference>
<protein>
    <submittedName>
        <fullName evidence="1">Unplaced genomic scaffold scaffold_7, whole genome shotgun sequence</fullName>
    </submittedName>
</protein>
<reference evidence="1 2" key="1">
    <citation type="submission" date="2014-04" db="EMBL/GenBank/DDBJ databases">
        <authorList>
            <consortium name="DOE Joint Genome Institute"/>
            <person name="Kuo A."/>
            <person name="Kohler A."/>
            <person name="Costa M.D."/>
            <person name="Nagy L.G."/>
            <person name="Floudas D."/>
            <person name="Copeland A."/>
            <person name="Barry K.W."/>
            <person name="Cichocki N."/>
            <person name="Veneault-Fourrey C."/>
            <person name="LaButti K."/>
            <person name="Lindquist E.A."/>
            <person name="Lipzen A."/>
            <person name="Lundell T."/>
            <person name="Morin E."/>
            <person name="Murat C."/>
            <person name="Sun H."/>
            <person name="Tunlid A."/>
            <person name="Henrissat B."/>
            <person name="Grigoriev I.V."/>
            <person name="Hibbett D.S."/>
            <person name="Martin F."/>
            <person name="Nordberg H.P."/>
            <person name="Cantor M.N."/>
            <person name="Hua S.X."/>
        </authorList>
    </citation>
    <scope>NUCLEOTIDE SEQUENCE [LARGE SCALE GENOMIC DNA]</scope>
    <source>
        <strain evidence="1 2">441</strain>
    </source>
</reference>
<dbReference type="AlphaFoldDB" id="A0A0C9YUM3"/>
<organism evidence="1 2">
    <name type="scientific">Pisolithus microcarpus 441</name>
    <dbReference type="NCBI Taxonomy" id="765257"/>
    <lineage>
        <taxon>Eukaryota</taxon>
        <taxon>Fungi</taxon>
        <taxon>Dikarya</taxon>
        <taxon>Basidiomycota</taxon>
        <taxon>Agaricomycotina</taxon>
        <taxon>Agaricomycetes</taxon>
        <taxon>Agaricomycetidae</taxon>
        <taxon>Boletales</taxon>
        <taxon>Sclerodermatineae</taxon>
        <taxon>Pisolithaceae</taxon>
        <taxon>Pisolithus</taxon>
    </lineage>
</organism>
<keyword evidence="2" id="KW-1185">Reference proteome</keyword>
<dbReference type="HOGENOM" id="CLU_2961762_0_0_1"/>